<gene>
    <name evidence="4" type="ORF">UCRPC4_g00635</name>
</gene>
<evidence type="ECO:0000259" key="3">
    <source>
        <dbReference type="PROSITE" id="PS50056"/>
    </source>
</evidence>
<organism evidence="4 5">
    <name type="scientific">Phaeomoniella chlamydospora</name>
    <name type="common">Phaeoacremonium chlamydosporum</name>
    <dbReference type="NCBI Taxonomy" id="158046"/>
    <lineage>
        <taxon>Eukaryota</taxon>
        <taxon>Fungi</taxon>
        <taxon>Dikarya</taxon>
        <taxon>Ascomycota</taxon>
        <taxon>Pezizomycotina</taxon>
        <taxon>Eurotiomycetes</taxon>
        <taxon>Chaetothyriomycetidae</taxon>
        <taxon>Phaeomoniellales</taxon>
        <taxon>Phaeomoniellaceae</taxon>
        <taxon>Phaeomoniella</taxon>
    </lineage>
</organism>
<dbReference type="Proteomes" id="UP000053317">
    <property type="component" value="Unassembled WGS sequence"/>
</dbReference>
<dbReference type="InterPro" id="IPR020422">
    <property type="entry name" value="TYR_PHOSPHATASE_DUAL_dom"/>
</dbReference>
<dbReference type="PANTHER" id="PTHR46588">
    <property type="entry name" value="SERINE/THREONINE/TYROSINE-INTERACTING PROTEIN"/>
    <property type="match status" value="1"/>
</dbReference>
<dbReference type="SUPFAM" id="SSF52799">
    <property type="entry name" value="(Phosphotyrosine protein) phosphatases II"/>
    <property type="match status" value="1"/>
</dbReference>
<evidence type="ECO:0000256" key="2">
    <source>
        <dbReference type="SAM" id="MobiDB-lite"/>
    </source>
</evidence>
<dbReference type="GO" id="GO:1990444">
    <property type="term" value="F:F-box domain binding"/>
    <property type="evidence" value="ECO:0007669"/>
    <property type="project" value="TreeGrafter"/>
</dbReference>
<dbReference type="AlphaFoldDB" id="A0A0G2F1U2"/>
<protein>
    <submittedName>
        <fullName evidence="4">Putative dual specificity protein phosphatase 3</fullName>
    </submittedName>
</protein>
<name>A0A0G2F1U2_PHACM</name>
<comment type="caution">
    <text evidence="4">The sequence shown here is derived from an EMBL/GenBank/DDBJ whole genome shotgun (WGS) entry which is preliminary data.</text>
</comment>
<dbReference type="OrthoDB" id="10252009at2759"/>
<evidence type="ECO:0000313" key="4">
    <source>
        <dbReference type="EMBL" id="KKY28289.1"/>
    </source>
</evidence>
<dbReference type="SMART" id="SM00195">
    <property type="entry name" value="DSPc"/>
    <property type="match status" value="1"/>
</dbReference>
<feature type="domain" description="Tyrosine specific protein phosphatases" evidence="3">
    <location>
        <begin position="167"/>
        <end position="232"/>
    </location>
</feature>
<dbReference type="GO" id="GO:0140096">
    <property type="term" value="F:catalytic activity, acting on a protein"/>
    <property type="evidence" value="ECO:0007669"/>
    <property type="project" value="UniProtKB-ARBA"/>
</dbReference>
<dbReference type="InterPro" id="IPR029021">
    <property type="entry name" value="Prot-tyrosine_phosphatase-like"/>
</dbReference>
<keyword evidence="5" id="KW-1185">Reference proteome</keyword>
<sequence length="328" mass="36836">MSLALAMASGYLPTHPYDQRLAEPPRLSVPPPPVQYVNNRPSMVIHGVPSYDYQDEFGDPQFLQQLTSQEFKLNHRMLEWVYEERREAQAILPFLFLGPSSTAQDKDFLRRSGVTLLVAVRANESLHARLITSLTTGNELGLETEVIIASSTQELISKLPAAIQTINNHLQRLSSSQPSTVDLPGDTQLRGGKVLVFCENGNDRSPAIVLGYLMAMFNLSVIEAIHAVQSQRFCISADESLKQMLLDFQDLLRAKRDVKADERSTGNGEHHVWASSEAYRYKDKKKSLKRSSDEVYQSDEEMTDFNDAGIDSQSNARTGYPPFTDRDQ</sequence>
<proteinExistence type="inferred from homology"/>
<dbReference type="GO" id="GO:0062026">
    <property type="term" value="P:negative regulation of SCF-dependent proteasomal ubiquitin-dependent catabolic process"/>
    <property type="evidence" value="ECO:0007669"/>
    <property type="project" value="TreeGrafter"/>
</dbReference>
<dbReference type="PANTHER" id="PTHR46588:SF1">
    <property type="entry name" value="SERINE_THREONINE_TYROSINE-INTERACTING PROTEIN"/>
    <property type="match status" value="1"/>
</dbReference>
<dbReference type="GO" id="GO:0070372">
    <property type="term" value="P:regulation of ERK1 and ERK2 cascade"/>
    <property type="evidence" value="ECO:0007669"/>
    <property type="project" value="TreeGrafter"/>
</dbReference>
<feature type="region of interest" description="Disordered" evidence="2">
    <location>
        <begin position="281"/>
        <end position="328"/>
    </location>
</feature>
<dbReference type="PROSITE" id="PS50056">
    <property type="entry name" value="TYR_PHOSPHATASE_2"/>
    <property type="match status" value="1"/>
</dbReference>
<dbReference type="InterPro" id="IPR000340">
    <property type="entry name" value="Dual-sp_phosphatase_cat-dom"/>
</dbReference>
<dbReference type="InterPro" id="IPR000387">
    <property type="entry name" value="Tyr_Pase_dom"/>
</dbReference>
<dbReference type="GO" id="GO:0005654">
    <property type="term" value="C:nucleoplasm"/>
    <property type="evidence" value="ECO:0007669"/>
    <property type="project" value="TreeGrafter"/>
</dbReference>
<dbReference type="InterPro" id="IPR052449">
    <property type="entry name" value="STYX-Interacting_Phosphatase"/>
</dbReference>
<dbReference type="GO" id="GO:0005737">
    <property type="term" value="C:cytoplasm"/>
    <property type="evidence" value="ECO:0007669"/>
    <property type="project" value="TreeGrafter"/>
</dbReference>
<dbReference type="Gene3D" id="3.90.190.10">
    <property type="entry name" value="Protein tyrosine phosphatase superfamily"/>
    <property type="match status" value="1"/>
</dbReference>
<dbReference type="CDD" id="cd14498">
    <property type="entry name" value="DSP"/>
    <property type="match status" value="1"/>
</dbReference>
<reference evidence="4 5" key="2">
    <citation type="submission" date="2015-05" db="EMBL/GenBank/DDBJ databases">
        <authorList>
            <person name="Morales-Cruz A."/>
            <person name="Amrine K.C."/>
            <person name="Cantu D."/>
        </authorList>
    </citation>
    <scope>NUCLEOTIDE SEQUENCE [LARGE SCALE GENOMIC DNA]</scope>
    <source>
        <strain evidence="4">UCRPC4</strain>
    </source>
</reference>
<evidence type="ECO:0000313" key="5">
    <source>
        <dbReference type="Proteomes" id="UP000053317"/>
    </source>
</evidence>
<comment type="similarity">
    <text evidence="1">Belongs to the protein-tyrosine phosphatase family. Non-receptor class subfamily.</text>
</comment>
<accession>A0A0G2F1U2</accession>
<dbReference type="Pfam" id="PF00782">
    <property type="entry name" value="DSPc"/>
    <property type="match status" value="1"/>
</dbReference>
<evidence type="ECO:0000256" key="1">
    <source>
        <dbReference type="ARBA" id="ARBA00009649"/>
    </source>
</evidence>
<dbReference type="EMBL" id="LCWF01000014">
    <property type="protein sequence ID" value="KKY28289.1"/>
    <property type="molecule type" value="Genomic_DNA"/>
</dbReference>
<reference evidence="4 5" key="1">
    <citation type="submission" date="2015-05" db="EMBL/GenBank/DDBJ databases">
        <title>Distinctive expansion of gene families associated with plant cell wall degradation and secondary metabolism in the genomes of grapevine trunk pathogens.</title>
        <authorList>
            <person name="Lawrence D.P."/>
            <person name="Travadon R."/>
            <person name="Rolshausen P.E."/>
            <person name="Baumgartner K."/>
        </authorList>
    </citation>
    <scope>NUCLEOTIDE SEQUENCE [LARGE SCALE GENOMIC DNA]</scope>
    <source>
        <strain evidence="4">UCRPC4</strain>
    </source>
</reference>